<gene>
    <name evidence="2" type="ORF">BG04_1483</name>
</gene>
<name>A0A0B6AGY4_PRIM2</name>
<sequence>MTYHTSLLEDWIEQLYQQIGIYHPEQLDYHIIAKKLNIKLKFTDMSSRLFKGSIILDSRLTPEEQFEDFAHEACHTLRHAGNHMIINDLFLDLQEFQAKHFVFHFCVPTFMLRNLNFYKSRKETIYLIANTFGVTTQLAEKRLELYENKINYQKLLDINKVRA</sequence>
<evidence type="ECO:0000313" key="3">
    <source>
        <dbReference type="Proteomes" id="UP000031829"/>
    </source>
</evidence>
<protein>
    <recommendedName>
        <fullName evidence="1">IrrE N-terminal-like domain-containing protein</fullName>
    </recommendedName>
</protein>
<feature type="domain" description="IrrE N-terminal-like" evidence="1">
    <location>
        <begin position="41"/>
        <end position="144"/>
    </location>
</feature>
<evidence type="ECO:0000313" key="2">
    <source>
        <dbReference type="EMBL" id="AJI24155.1"/>
    </source>
</evidence>
<dbReference type="HOGENOM" id="CLU_110129_1_0_9"/>
<reference evidence="2 3" key="1">
    <citation type="journal article" date="2015" name="Genome Announc.">
        <title>Complete genome sequences for 35 biothreat assay-relevant bacillus species.</title>
        <authorList>
            <person name="Johnson S.L."/>
            <person name="Daligault H.E."/>
            <person name="Davenport K.W."/>
            <person name="Jaissle J."/>
            <person name="Frey K.G."/>
            <person name="Ladner J.T."/>
            <person name="Broomall S.M."/>
            <person name="Bishop-Lilly K.A."/>
            <person name="Bruce D.C."/>
            <person name="Gibbons H.S."/>
            <person name="Coyne S.R."/>
            <person name="Lo C.C."/>
            <person name="Meincke L."/>
            <person name="Munk A.C."/>
            <person name="Koroleva G.I."/>
            <person name="Rosenzweig C.N."/>
            <person name="Palacios G.F."/>
            <person name="Redden C.L."/>
            <person name="Minogue T.D."/>
            <person name="Chain P.S."/>
        </authorList>
    </citation>
    <scope>NUCLEOTIDE SEQUENCE [LARGE SCALE GENOMIC DNA]</scope>
    <source>
        <strain evidence="3">ATCC 14581 / DSM 32 / JCM 2506 / NBRC 15308 / NCIMB 9376 / NCTC 10342 / NRRL B-14308 / VKM B-512</strain>
    </source>
</reference>
<dbReference type="KEGG" id="bmeg:BG04_1483"/>
<accession>A0A0B6AGY4</accession>
<evidence type="ECO:0000259" key="1">
    <source>
        <dbReference type="Pfam" id="PF06114"/>
    </source>
</evidence>
<dbReference type="Pfam" id="PF06114">
    <property type="entry name" value="Peptidase_M78"/>
    <property type="match status" value="1"/>
</dbReference>
<proteinExistence type="predicted"/>
<organism evidence="2 3">
    <name type="scientific">Priestia megaterium (strain ATCC 14581 / DSM 32 / CCUG 1817 / JCM 2506 / NBRC 15308 / NCIMB 9376 / NCTC 10342 / NRRL B-14308 / VKM B-512 / Ford 19)</name>
    <name type="common">Bacillus megaterium</name>
    <dbReference type="NCBI Taxonomy" id="1348623"/>
    <lineage>
        <taxon>Bacteria</taxon>
        <taxon>Bacillati</taxon>
        <taxon>Bacillota</taxon>
        <taxon>Bacilli</taxon>
        <taxon>Bacillales</taxon>
        <taxon>Bacillaceae</taxon>
        <taxon>Priestia</taxon>
    </lineage>
</organism>
<dbReference type="EMBL" id="CP009920">
    <property type="protein sequence ID" value="AJI24155.1"/>
    <property type="molecule type" value="Genomic_DNA"/>
</dbReference>
<dbReference type="InterPro" id="IPR010359">
    <property type="entry name" value="IrrE_HExxH"/>
</dbReference>
<dbReference type="GeneID" id="93644951"/>
<dbReference type="Proteomes" id="UP000031829">
    <property type="component" value="Chromosome"/>
</dbReference>
<dbReference type="RefSeq" id="WP_034656687.1">
    <property type="nucleotide sequence ID" value="NZ_BCVB01000021.1"/>
</dbReference>
<dbReference type="AlphaFoldDB" id="A0A0B6AGY4"/>